<dbReference type="SUPFAM" id="SSF51905">
    <property type="entry name" value="FAD/NAD(P)-binding domain"/>
    <property type="match status" value="1"/>
</dbReference>
<name>A0A0K1PK85_9BACT</name>
<dbReference type="STRING" id="1391654.AKJ09_00617"/>
<proteinExistence type="predicted"/>
<dbReference type="AlphaFoldDB" id="A0A0K1PK85"/>
<dbReference type="PANTHER" id="PTHR42685">
    <property type="entry name" value="GERANYLGERANYL DIPHOSPHATE REDUCTASE"/>
    <property type="match status" value="1"/>
</dbReference>
<accession>A0A0K1PK85</accession>
<dbReference type="GO" id="GO:0071949">
    <property type="term" value="F:FAD binding"/>
    <property type="evidence" value="ECO:0007669"/>
    <property type="project" value="InterPro"/>
</dbReference>
<dbReference type="PRINTS" id="PR00420">
    <property type="entry name" value="RNGMNOXGNASE"/>
</dbReference>
<dbReference type="OrthoDB" id="9772594at2"/>
<dbReference type="PANTHER" id="PTHR42685:SF22">
    <property type="entry name" value="CONDITIONED MEDIUM FACTOR RECEPTOR 1"/>
    <property type="match status" value="1"/>
</dbReference>
<dbReference type="NCBIfam" id="TIGR02032">
    <property type="entry name" value="GG-red-SF"/>
    <property type="match status" value="1"/>
</dbReference>
<keyword evidence="3" id="KW-1185">Reference proteome</keyword>
<dbReference type="GO" id="GO:0016628">
    <property type="term" value="F:oxidoreductase activity, acting on the CH-CH group of donors, NAD or NADP as acceptor"/>
    <property type="evidence" value="ECO:0007669"/>
    <property type="project" value="InterPro"/>
</dbReference>
<evidence type="ECO:0000313" key="2">
    <source>
        <dbReference type="EMBL" id="AKU93953.1"/>
    </source>
</evidence>
<dbReference type="RefSeq" id="WP_146645625.1">
    <property type="nucleotide sequence ID" value="NZ_CP012333.1"/>
</dbReference>
<dbReference type="EMBL" id="CP012333">
    <property type="protein sequence ID" value="AKU93953.1"/>
    <property type="molecule type" value="Genomic_DNA"/>
</dbReference>
<dbReference type="Pfam" id="PF01494">
    <property type="entry name" value="FAD_binding_3"/>
    <property type="match status" value="1"/>
</dbReference>
<sequence length="383" mass="41433">MGNTNDVIVVGAGPGGSTAAIGLARRGVRDVLVLDRDEFPRDKTCGSGLSPNAIALADELGLGDELRRRSVPMLSVKIVTPGGRSMVLAGNAAAVILLRRDFDDMLLRRAESLGARFQGGVKVISLLRENTRVVGVRLADGTERRARYVICADGAHSIFSMDPRPKRSISTLMGWWEDVDVVYGQAEMIFDECVSPLYGWLFPESATRVNIGVCIEGQDKNGEKTKRNVRDVFATFLDRHYRDRLKNARQVGPLKGHPIAYTTWVSHCTAPGALFLGEAARVTHNATGEGISQAMQSGLYAADTIASVLSGAVGEEEAMRTYTWRHRKRFTAGFLAGHALRAVVKTPLLDVVADVSNHPFVRSKLVRILGSALAGSEVHAAAE</sequence>
<dbReference type="Proteomes" id="UP000064967">
    <property type="component" value="Chromosome"/>
</dbReference>
<dbReference type="KEGG" id="llu:AKJ09_00617"/>
<dbReference type="InterPro" id="IPR050407">
    <property type="entry name" value="Geranylgeranyl_reductase"/>
</dbReference>
<protein>
    <submittedName>
        <fullName evidence="2">Putative electron transfer oxidoreductase</fullName>
    </submittedName>
</protein>
<evidence type="ECO:0000313" key="3">
    <source>
        <dbReference type="Proteomes" id="UP000064967"/>
    </source>
</evidence>
<gene>
    <name evidence="2" type="ORF">AKJ09_00617</name>
</gene>
<dbReference type="Gene3D" id="3.50.50.60">
    <property type="entry name" value="FAD/NAD(P)-binding domain"/>
    <property type="match status" value="1"/>
</dbReference>
<feature type="domain" description="FAD-binding" evidence="1">
    <location>
        <begin position="6"/>
        <end position="327"/>
    </location>
</feature>
<evidence type="ECO:0000259" key="1">
    <source>
        <dbReference type="Pfam" id="PF01494"/>
    </source>
</evidence>
<dbReference type="InterPro" id="IPR011777">
    <property type="entry name" value="Geranylgeranyl_Rdtase_fam"/>
</dbReference>
<dbReference type="InterPro" id="IPR002938">
    <property type="entry name" value="FAD-bd"/>
</dbReference>
<dbReference type="InterPro" id="IPR036188">
    <property type="entry name" value="FAD/NAD-bd_sf"/>
</dbReference>
<reference evidence="2 3" key="1">
    <citation type="submission" date="2015-08" db="EMBL/GenBank/DDBJ databases">
        <authorList>
            <person name="Babu N.S."/>
            <person name="Beckwith C.J."/>
            <person name="Beseler K.G."/>
            <person name="Brison A."/>
            <person name="Carone J.V."/>
            <person name="Caskin T.P."/>
            <person name="Diamond M."/>
            <person name="Durham M.E."/>
            <person name="Foxe J.M."/>
            <person name="Go M."/>
            <person name="Henderson B.A."/>
            <person name="Jones I.B."/>
            <person name="McGettigan J.A."/>
            <person name="Micheletti S.J."/>
            <person name="Nasrallah M.E."/>
            <person name="Ortiz D."/>
            <person name="Piller C.R."/>
            <person name="Privatt S.R."/>
            <person name="Schneider S.L."/>
            <person name="Sharp S."/>
            <person name="Smith T.C."/>
            <person name="Stanton J.D."/>
            <person name="Ullery H.E."/>
            <person name="Wilson R.J."/>
            <person name="Serrano M.G."/>
            <person name="Buck G."/>
            <person name="Lee V."/>
            <person name="Wang Y."/>
            <person name="Carvalho R."/>
            <person name="Voegtly L."/>
            <person name="Shi R."/>
            <person name="Duckworth R."/>
            <person name="Johnson A."/>
            <person name="Loviza R."/>
            <person name="Walstead R."/>
            <person name="Shah Z."/>
            <person name="Kiflezghi M."/>
            <person name="Wade K."/>
            <person name="Ball S.L."/>
            <person name="Bradley K.W."/>
            <person name="Asai D.J."/>
            <person name="Bowman C.A."/>
            <person name="Russell D.A."/>
            <person name="Pope W.H."/>
            <person name="Jacobs-Sera D."/>
            <person name="Hendrix R.W."/>
            <person name="Hatfull G.F."/>
        </authorList>
    </citation>
    <scope>NUCLEOTIDE SEQUENCE [LARGE SCALE GENOMIC DNA]</scope>
    <source>
        <strain evidence="2 3">DSM 27648</strain>
    </source>
</reference>
<organism evidence="2 3">
    <name type="scientific">Labilithrix luteola</name>
    <dbReference type="NCBI Taxonomy" id="1391654"/>
    <lineage>
        <taxon>Bacteria</taxon>
        <taxon>Pseudomonadati</taxon>
        <taxon>Myxococcota</taxon>
        <taxon>Polyangia</taxon>
        <taxon>Polyangiales</taxon>
        <taxon>Labilitrichaceae</taxon>
        <taxon>Labilithrix</taxon>
    </lineage>
</organism>